<dbReference type="Gene3D" id="3.90.190.10">
    <property type="entry name" value="Protein tyrosine phosphatase superfamily"/>
    <property type="match status" value="1"/>
</dbReference>
<sequence length="208" mass="22072">MDLPDCVNARDLGGTPLAGGATIRMRALLRSDNHDLLTEAGIAAVRELGVGRIIDLRHGWEAREFPSPFVDDEIYRNLPLLGVYPGFDPTAPDDYRPEVDHAPERVAAAFTAFAEAPPGPVLVHCHAGRDRAGIMTAIALAVAGASHEAIVADYTATEGAEAKTMQDLLDHFDSEHGGVPAYLANGGVSPHHLTAVRERLTGVPGQDS</sequence>
<protein>
    <submittedName>
        <fullName evidence="3">Tyrosine-protein phosphatase</fullName>
    </submittedName>
</protein>
<dbReference type="InterPro" id="IPR000387">
    <property type="entry name" value="Tyr_Pase_dom"/>
</dbReference>
<dbReference type="InterPro" id="IPR029021">
    <property type="entry name" value="Prot-tyrosine_phosphatase-like"/>
</dbReference>
<proteinExistence type="inferred from homology"/>
<keyword evidence="4" id="KW-1185">Reference proteome</keyword>
<evidence type="ECO:0000313" key="4">
    <source>
        <dbReference type="Proteomes" id="UP001595712"/>
    </source>
</evidence>
<evidence type="ECO:0000313" key="3">
    <source>
        <dbReference type="EMBL" id="MFC3494235.1"/>
    </source>
</evidence>
<evidence type="ECO:0000256" key="1">
    <source>
        <dbReference type="ARBA" id="ARBA00009580"/>
    </source>
</evidence>
<dbReference type="InterPro" id="IPR026893">
    <property type="entry name" value="Tyr/Ser_Pase_IphP-type"/>
</dbReference>
<dbReference type="PANTHER" id="PTHR31126">
    <property type="entry name" value="TYROSINE-PROTEIN PHOSPHATASE"/>
    <property type="match status" value="1"/>
</dbReference>
<comment type="caution">
    <text evidence="3">The sequence shown here is derived from an EMBL/GenBank/DDBJ whole genome shotgun (WGS) entry which is preliminary data.</text>
</comment>
<dbReference type="EMBL" id="JBHRWO010000015">
    <property type="protein sequence ID" value="MFC3494235.1"/>
    <property type="molecule type" value="Genomic_DNA"/>
</dbReference>
<dbReference type="PROSITE" id="PS50056">
    <property type="entry name" value="TYR_PHOSPHATASE_2"/>
    <property type="match status" value="1"/>
</dbReference>
<accession>A0ABV7Q463</accession>
<dbReference type="RefSeq" id="WP_387978116.1">
    <property type="nucleotide sequence ID" value="NZ_JBHRWO010000015.1"/>
</dbReference>
<comment type="similarity">
    <text evidence="1">Belongs to the protein-tyrosine phosphatase family.</text>
</comment>
<evidence type="ECO:0000259" key="2">
    <source>
        <dbReference type="PROSITE" id="PS50056"/>
    </source>
</evidence>
<feature type="domain" description="Tyrosine specific protein phosphatases" evidence="2">
    <location>
        <begin position="93"/>
        <end position="140"/>
    </location>
</feature>
<name>A0ABV7Q463_9ACTN</name>
<dbReference type="SUPFAM" id="SSF52799">
    <property type="entry name" value="(Phosphotyrosine protein) phosphatases II"/>
    <property type="match status" value="1"/>
</dbReference>
<organism evidence="3 4">
    <name type="scientific">Glycomyces rhizosphaerae</name>
    <dbReference type="NCBI Taxonomy" id="2054422"/>
    <lineage>
        <taxon>Bacteria</taxon>
        <taxon>Bacillati</taxon>
        <taxon>Actinomycetota</taxon>
        <taxon>Actinomycetes</taxon>
        <taxon>Glycomycetales</taxon>
        <taxon>Glycomycetaceae</taxon>
        <taxon>Glycomyces</taxon>
    </lineage>
</organism>
<dbReference type="Proteomes" id="UP001595712">
    <property type="component" value="Unassembled WGS sequence"/>
</dbReference>
<gene>
    <name evidence="3" type="ORF">ACFO8M_17265</name>
</gene>
<reference evidence="4" key="1">
    <citation type="journal article" date="2019" name="Int. J. Syst. Evol. Microbiol.">
        <title>The Global Catalogue of Microorganisms (GCM) 10K type strain sequencing project: providing services to taxonomists for standard genome sequencing and annotation.</title>
        <authorList>
            <consortium name="The Broad Institute Genomics Platform"/>
            <consortium name="The Broad Institute Genome Sequencing Center for Infectious Disease"/>
            <person name="Wu L."/>
            <person name="Ma J."/>
        </authorList>
    </citation>
    <scope>NUCLEOTIDE SEQUENCE [LARGE SCALE GENOMIC DNA]</scope>
    <source>
        <strain evidence="4">CGMCC 4.7396</strain>
    </source>
</reference>
<dbReference type="PANTHER" id="PTHR31126:SF1">
    <property type="entry name" value="TYROSINE SPECIFIC PROTEIN PHOSPHATASES DOMAIN-CONTAINING PROTEIN"/>
    <property type="match status" value="1"/>
</dbReference>
<dbReference type="Pfam" id="PF13350">
    <property type="entry name" value="Y_phosphatase3"/>
    <property type="match status" value="1"/>
</dbReference>